<sequence length="66" mass="7707">MRLLLDTHIFIALVEERMRHLPAWIGLEIESSQNDLYLSVARLWEMATNGVSESFLYPPRLSYCPI</sequence>
<comment type="caution">
    <text evidence="1">The sequence shown here is derived from an EMBL/GenBank/DDBJ whole genome shotgun (WGS) entry which is preliminary data.</text>
</comment>
<accession>A0ABU0BSM3</accession>
<protein>
    <submittedName>
        <fullName evidence="1">PIN domain nuclease of toxin-antitoxin system</fullName>
    </submittedName>
</protein>
<organism evidence="1 2">
    <name type="scientific">Pararhizobium capsulatum DSM 1112</name>
    <dbReference type="NCBI Taxonomy" id="1121113"/>
    <lineage>
        <taxon>Bacteria</taxon>
        <taxon>Pseudomonadati</taxon>
        <taxon>Pseudomonadota</taxon>
        <taxon>Alphaproteobacteria</taxon>
        <taxon>Hyphomicrobiales</taxon>
        <taxon>Rhizobiaceae</taxon>
        <taxon>Rhizobium/Agrobacterium group</taxon>
        <taxon>Pararhizobium</taxon>
    </lineage>
</organism>
<dbReference type="EMBL" id="JAUSVF010000001">
    <property type="protein sequence ID" value="MDQ0321258.1"/>
    <property type="molecule type" value="Genomic_DNA"/>
</dbReference>
<evidence type="ECO:0000313" key="2">
    <source>
        <dbReference type="Proteomes" id="UP001230207"/>
    </source>
</evidence>
<keyword evidence="2" id="KW-1185">Reference proteome</keyword>
<gene>
    <name evidence="1" type="ORF">QO002_003396</name>
</gene>
<reference evidence="1 2" key="1">
    <citation type="submission" date="2023-07" db="EMBL/GenBank/DDBJ databases">
        <title>Genomic Encyclopedia of Type Strains, Phase IV (KMG-IV): sequencing the most valuable type-strain genomes for metagenomic binning, comparative biology and taxonomic classification.</title>
        <authorList>
            <person name="Goeker M."/>
        </authorList>
    </citation>
    <scope>NUCLEOTIDE SEQUENCE [LARGE SCALE GENOMIC DNA]</scope>
    <source>
        <strain evidence="1 2">DSM 1112</strain>
    </source>
</reference>
<proteinExistence type="predicted"/>
<name>A0ABU0BSM3_9HYPH</name>
<dbReference type="Proteomes" id="UP001230207">
    <property type="component" value="Unassembled WGS sequence"/>
</dbReference>
<evidence type="ECO:0000313" key="1">
    <source>
        <dbReference type="EMBL" id="MDQ0321258.1"/>
    </source>
</evidence>